<dbReference type="PROSITE" id="PS51459">
    <property type="entry name" value="FIDO"/>
    <property type="match status" value="1"/>
</dbReference>
<feature type="domain" description="Fido" evidence="3">
    <location>
        <begin position="86"/>
        <end position="230"/>
    </location>
</feature>
<comment type="caution">
    <text evidence="4">The sequence shown here is derived from an EMBL/GenBank/DDBJ whole genome shotgun (WGS) entry which is preliminary data.</text>
</comment>
<dbReference type="PANTHER" id="PTHR13504">
    <property type="entry name" value="FIDO DOMAIN-CONTAINING PROTEIN DDB_G0283145"/>
    <property type="match status" value="1"/>
</dbReference>
<feature type="binding site" evidence="2">
    <location>
        <begin position="208"/>
        <end position="209"/>
    </location>
    <ligand>
        <name>ATP</name>
        <dbReference type="ChEBI" id="CHEBI:30616"/>
    </ligand>
</feature>
<protein>
    <submittedName>
        <fullName evidence="4">Adenosine monophosphate-protein transferase and cysteine protease IbpA</fullName>
    </submittedName>
</protein>
<dbReference type="Gene3D" id="1.10.3290.10">
    <property type="entry name" value="Fido-like domain"/>
    <property type="match status" value="1"/>
</dbReference>
<feature type="binding site" evidence="2">
    <location>
        <position position="216"/>
    </location>
    <ligand>
        <name>ATP</name>
        <dbReference type="ChEBI" id="CHEBI:30616"/>
    </ligand>
</feature>
<keyword evidence="4" id="KW-0808">Transferase</keyword>
<dbReference type="Pfam" id="PF02661">
    <property type="entry name" value="Fic"/>
    <property type="match status" value="1"/>
</dbReference>
<evidence type="ECO:0000313" key="4">
    <source>
        <dbReference type="EMBL" id="OAA87784.1"/>
    </source>
</evidence>
<organism evidence="4 5">
    <name type="scientific">Clostridium ljungdahlii</name>
    <dbReference type="NCBI Taxonomy" id="1538"/>
    <lineage>
        <taxon>Bacteria</taxon>
        <taxon>Bacillati</taxon>
        <taxon>Bacillota</taxon>
        <taxon>Clostridia</taxon>
        <taxon>Eubacteriales</taxon>
        <taxon>Clostridiaceae</taxon>
        <taxon>Clostridium</taxon>
    </lineage>
</organism>
<feature type="active site" evidence="1">
    <location>
        <position position="172"/>
    </location>
</feature>
<dbReference type="PANTHER" id="PTHR13504:SF38">
    <property type="entry name" value="FIDO DOMAIN-CONTAINING PROTEIN"/>
    <property type="match status" value="1"/>
</dbReference>
<evidence type="ECO:0000313" key="5">
    <source>
        <dbReference type="Proteomes" id="UP000077407"/>
    </source>
</evidence>
<keyword evidence="4" id="KW-0645">Protease</keyword>
<evidence type="ECO:0000256" key="2">
    <source>
        <dbReference type="PIRSR" id="PIRSR640198-2"/>
    </source>
</evidence>
<dbReference type="SUPFAM" id="SSF140931">
    <property type="entry name" value="Fic-like"/>
    <property type="match status" value="1"/>
</dbReference>
<keyword evidence="4" id="KW-0378">Hydrolase</keyword>
<dbReference type="InterPro" id="IPR003812">
    <property type="entry name" value="Fido"/>
</dbReference>
<dbReference type="AlphaFoldDB" id="A0A168PID8"/>
<dbReference type="OrthoDB" id="9813719at2"/>
<proteinExistence type="predicted"/>
<gene>
    <name evidence="4" type="primary">ibpA</name>
    <name evidence="4" type="ORF">WY13_01899</name>
</gene>
<reference evidence="4 5" key="1">
    <citation type="journal article" date="2015" name="Biotechnol. Bioeng.">
        <title>Genome sequence and phenotypic characterization of Caulobacter segnis.</title>
        <authorList>
            <person name="Patel S."/>
            <person name="Fletcher B."/>
            <person name="Scott D.C."/>
            <person name="Ely B."/>
        </authorList>
    </citation>
    <scope>NUCLEOTIDE SEQUENCE [LARGE SCALE GENOMIC DNA]</scope>
    <source>
        <strain evidence="4 5">ERI-2</strain>
    </source>
</reference>
<sequence length="253" mass="29864">MFYNEAIKVWRKGKTKTMLNRFFVKFTYSSNKIANNETRLRDVETVFKGEKVTTFEVNKKTIKEIENHRDFCNNILHLAEENNRKLSIELIKNVHYSLMKDCFTEELLYKGEKPGEFKKDDYIVNLTNADVSSLKIEKNLNLLIRAINDVDINKSNVLKIVGYFICSFQVIHPFANGNGRVGRVLLNYLLIGNNLPPIIIFEIDKEEYYLALEYFNNRKNISKMVDFLDEQAYKTWVKNYNIKKKNLKDFLDN</sequence>
<dbReference type="GO" id="GO:0008233">
    <property type="term" value="F:peptidase activity"/>
    <property type="evidence" value="ECO:0007669"/>
    <property type="project" value="UniProtKB-KW"/>
</dbReference>
<dbReference type="GO" id="GO:0006508">
    <property type="term" value="P:proteolysis"/>
    <property type="evidence" value="ECO:0007669"/>
    <property type="project" value="UniProtKB-KW"/>
</dbReference>
<evidence type="ECO:0000259" key="3">
    <source>
        <dbReference type="PROSITE" id="PS51459"/>
    </source>
</evidence>
<dbReference type="InterPro" id="IPR040198">
    <property type="entry name" value="Fido_containing"/>
</dbReference>
<dbReference type="PATRIC" id="fig|1538.10.peg.2344"/>
<keyword evidence="2" id="KW-0547">Nucleotide-binding</keyword>
<keyword evidence="2" id="KW-0067">ATP-binding</keyword>
<dbReference type="GO" id="GO:0016740">
    <property type="term" value="F:transferase activity"/>
    <property type="evidence" value="ECO:0007669"/>
    <property type="project" value="UniProtKB-KW"/>
</dbReference>
<dbReference type="InterPro" id="IPR036597">
    <property type="entry name" value="Fido-like_dom_sf"/>
</dbReference>
<evidence type="ECO:0000256" key="1">
    <source>
        <dbReference type="PIRSR" id="PIRSR640198-1"/>
    </source>
</evidence>
<dbReference type="RefSeq" id="WP_063555387.1">
    <property type="nucleotide sequence ID" value="NZ_LITT01000019.1"/>
</dbReference>
<name>A0A168PID8_9CLOT</name>
<dbReference type="GO" id="GO:0005524">
    <property type="term" value="F:ATP binding"/>
    <property type="evidence" value="ECO:0007669"/>
    <property type="project" value="UniProtKB-KW"/>
</dbReference>
<dbReference type="Proteomes" id="UP000077407">
    <property type="component" value="Unassembled WGS sequence"/>
</dbReference>
<dbReference type="EMBL" id="LITT01000019">
    <property type="protein sequence ID" value="OAA87784.1"/>
    <property type="molecule type" value="Genomic_DNA"/>
</dbReference>
<accession>A0A168PID8</accession>